<dbReference type="AlphaFoldDB" id="A0A4S8L9H1"/>
<gene>
    <name evidence="3" type="ORF">K435DRAFT_783335</name>
</gene>
<evidence type="ECO:0000256" key="1">
    <source>
        <dbReference type="ARBA" id="ARBA00022737"/>
    </source>
</evidence>
<dbReference type="OrthoDB" id="3038309at2759"/>
<dbReference type="InterPro" id="IPR027417">
    <property type="entry name" value="P-loop_NTPase"/>
</dbReference>
<dbReference type="Pfam" id="PF24883">
    <property type="entry name" value="NPHP3_N"/>
    <property type="match status" value="1"/>
</dbReference>
<organism evidence="3 4">
    <name type="scientific">Dendrothele bispora (strain CBS 962.96)</name>
    <dbReference type="NCBI Taxonomy" id="1314807"/>
    <lineage>
        <taxon>Eukaryota</taxon>
        <taxon>Fungi</taxon>
        <taxon>Dikarya</taxon>
        <taxon>Basidiomycota</taxon>
        <taxon>Agaricomycotina</taxon>
        <taxon>Agaricomycetes</taxon>
        <taxon>Agaricomycetidae</taxon>
        <taxon>Agaricales</taxon>
        <taxon>Agaricales incertae sedis</taxon>
        <taxon>Dendrothele</taxon>
    </lineage>
</organism>
<dbReference type="PANTHER" id="PTHR10039">
    <property type="entry name" value="AMELOGENIN"/>
    <property type="match status" value="1"/>
</dbReference>
<dbReference type="Pfam" id="PF12862">
    <property type="entry name" value="ANAPC5"/>
    <property type="match status" value="1"/>
</dbReference>
<dbReference type="InterPro" id="IPR026000">
    <property type="entry name" value="Apc5_dom"/>
</dbReference>
<dbReference type="PANTHER" id="PTHR10039:SF17">
    <property type="entry name" value="FUNGAL STAND N-TERMINAL GOODBYE DOMAIN-CONTAINING PROTEIN-RELATED"/>
    <property type="match status" value="1"/>
</dbReference>
<evidence type="ECO:0000259" key="2">
    <source>
        <dbReference type="SMART" id="SM00382"/>
    </source>
</evidence>
<reference evidence="3 4" key="1">
    <citation type="journal article" date="2019" name="Nat. Ecol. Evol.">
        <title>Megaphylogeny resolves global patterns of mushroom evolution.</title>
        <authorList>
            <person name="Varga T."/>
            <person name="Krizsan K."/>
            <person name="Foldi C."/>
            <person name="Dima B."/>
            <person name="Sanchez-Garcia M."/>
            <person name="Sanchez-Ramirez S."/>
            <person name="Szollosi G.J."/>
            <person name="Szarkandi J.G."/>
            <person name="Papp V."/>
            <person name="Albert L."/>
            <person name="Andreopoulos W."/>
            <person name="Angelini C."/>
            <person name="Antonin V."/>
            <person name="Barry K.W."/>
            <person name="Bougher N.L."/>
            <person name="Buchanan P."/>
            <person name="Buyck B."/>
            <person name="Bense V."/>
            <person name="Catcheside P."/>
            <person name="Chovatia M."/>
            <person name="Cooper J."/>
            <person name="Damon W."/>
            <person name="Desjardin D."/>
            <person name="Finy P."/>
            <person name="Geml J."/>
            <person name="Haridas S."/>
            <person name="Hughes K."/>
            <person name="Justo A."/>
            <person name="Karasinski D."/>
            <person name="Kautmanova I."/>
            <person name="Kiss B."/>
            <person name="Kocsube S."/>
            <person name="Kotiranta H."/>
            <person name="LaButti K.M."/>
            <person name="Lechner B.E."/>
            <person name="Liimatainen K."/>
            <person name="Lipzen A."/>
            <person name="Lukacs Z."/>
            <person name="Mihaltcheva S."/>
            <person name="Morgado L.N."/>
            <person name="Niskanen T."/>
            <person name="Noordeloos M.E."/>
            <person name="Ohm R.A."/>
            <person name="Ortiz-Santana B."/>
            <person name="Ovrebo C."/>
            <person name="Racz N."/>
            <person name="Riley R."/>
            <person name="Savchenko A."/>
            <person name="Shiryaev A."/>
            <person name="Soop K."/>
            <person name="Spirin V."/>
            <person name="Szebenyi C."/>
            <person name="Tomsovsky M."/>
            <person name="Tulloss R.E."/>
            <person name="Uehling J."/>
            <person name="Grigoriev I.V."/>
            <person name="Vagvolgyi C."/>
            <person name="Papp T."/>
            <person name="Martin F.M."/>
            <person name="Miettinen O."/>
            <person name="Hibbett D.S."/>
            <person name="Nagy L.G."/>
        </authorList>
    </citation>
    <scope>NUCLEOTIDE SEQUENCE [LARGE SCALE GENOMIC DNA]</scope>
    <source>
        <strain evidence="3 4">CBS 962.96</strain>
    </source>
</reference>
<dbReference type="SMART" id="SM00028">
    <property type="entry name" value="TPR"/>
    <property type="match status" value="5"/>
</dbReference>
<name>A0A4S8L9H1_DENBC</name>
<dbReference type="SMART" id="SM00382">
    <property type="entry name" value="AAA"/>
    <property type="match status" value="1"/>
</dbReference>
<dbReference type="Pfam" id="PF13374">
    <property type="entry name" value="TPR_10"/>
    <property type="match status" value="2"/>
</dbReference>
<keyword evidence="1" id="KW-0677">Repeat</keyword>
<proteinExistence type="predicted"/>
<evidence type="ECO:0000313" key="4">
    <source>
        <dbReference type="Proteomes" id="UP000297245"/>
    </source>
</evidence>
<sequence>MRRELQQVLNLFELDINLSIQFDVSRILGSLTPEDISNIIEDVNRKLGNRIVINSNLDKLLYTEGASWNKHRACLQGTRQPVIDEIMAWTRDSGSTNTAEIFLLTGVAGSGKTSLAHSIAQQCSEEGTLLTSFFFQRGTAGLNEPKGLVTTLARDLARVSPAIAETIAFAIEDDPALPTARSLSHQFQRLVIEPLEAHPIQQPRVVVIDALEEGCSDDVDFLFILRDDIPRLQAAIRVFVTSRPDNDIMRYFSSDIRRHSIDITGRNNRADILHYIRHRLDEIDSHSPFNLGSDWRQEDLVISLAEKSEGLFIWASFVVREIERSMSPEDTLRVISSTNTTSPSPGKKMDGLYAAILRRCNWDDVGFRNGYSLLMGALIVSKTPLSISAVQQLHRASDARLIERVMSALGSILPNPSGPSRPLQLIHSSFREFITLRADPPYSIDEKFHSQRLAHLCLQTLNEALATDIPGVGYLVDVEPSFDESLSATIISPERLSDAAWYACRFWIDHVLDMKSPSHEFAELFKTFISLHLIRWVELVVALGRYREWSPVWNWMKDRLPAVLMDIEFEIKFSQSIHCASICLSSMGRRREALESIRDATSIRRALFARDRSRFLLTFSSSLDMLSRRLSDLGYHDDALTYSQEAVALRRELVKEFSHVHSLDLVKVLMTHSNCLNYTSAQKALETIQEASLLCQEALKTNKTPECQWLYAKCLYTVSLRLSEQGQEQDALDKVQEAVNLFRQHYQASPSLSESTLVLSLNHLSNCWSNLGEFDDALEVMQEAVDICRKRPNAFRVELAMSLNNISSRYNDTGDSQQALTMVKEANDRYRSLAKLYPSVFNIELATVLNNQSNILSALGRTDDALASVEECVQLYRRYLSRLPSRRKFEFTKALNNLSTCLSATGRGERACDVLDEAIKFNESLSAQHPIEAKSELAMSFTNLSSTLGDVGQKARASEAAQCAAGLYRDLASGYPDSYQAQLATALYNSSEYQSAIGQHSRALEAIEEAITIYKELAEELPAVHSKDLKDALMLESQCKEHLARGTLETLRLTD</sequence>
<dbReference type="Proteomes" id="UP000297245">
    <property type="component" value="Unassembled WGS sequence"/>
</dbReference>
<dbReference type="Gene3D" id="1.25.40.10">
    <property type="entry name" value="Tetratricopeptide repeat domain"/>
    <property type="match status" value="3"/>
</dbReference>
<evidence type="ECO:0000313" key="3">
    <source>
        <dbReference type="EMBL" id="THU85422.1"/>
    </source>
</evidence>
<dbReference type="InterPro" id="IPR056884">
    <property type="entry name" value="NPHP3-like_N"/>
</dbReference>
<feature type="domain" description="AAA+ ATPase" evidence="2">
    <location>
        <begin position="98"/>
        <end position="268"/>
    </location>
</feature>
<dbReference type="Pfam" id="PF13424">
    <property type="entry name" value="TPR_12"/>
    <property type="match status" value="1"/>
</dbReference>
<dbReference type="InterPro" id="IPR019734">
    <property type="entry name" value="TPR_rpt"/>
</dbReference>
<accession>A0A4S8L9H1</accession>
<dbReference type="Gene3D" id="3.40.50.300">
    <property type="entry name" value="P-loop containing nucleotide triphosphate hydrolases"/>
    <property type="match status" value="1"/>
</dbReference>
<dbReference type="InterPro" id="IPR003593">
    <property type="entry name" value="AAA+_ATPase"/>
</dbReference>
<dbReference type="SUPFAM" id="SSF48452">
    <property type="entry name" value="TPR-like"/>
    <property type="match status" value="3"/>
</dbReference>
<keyword evidence="4" id="KW-1185">Reference proteome</keyword>
<protein>
    <submittedName>
        <fullName evidence="3">TPR-like protein</fullName>
    </submittedName>
</protein>
<dbReference type="EMBL" id="ML179547">
    <property type="protein sequence ID" value="THU85422.1"/>
    <property type="molecule type" value="Genomic_DNA"/>
</dbReference>
<dbReference type="InterPro" id="IPR011990">
    <property type="entry name" value="TPR-like_helical_dom_sf"/>
</dbReference>
<dbReference type="SUPFAM" id="SSF52540">
    <property type="entry name" value="P-loop containing nucleoside triphosphate hydrolases"/>
    <property type="match status" value="1"/>
</dbReference>